<dbReference type="InterPro" id="IPR036188">
    <property type="entry name" value="FAD/NAD-bd_sf"/>
</dbReference>
<dbReference type="SUPFAM" id="SSF51905">
    <property type="entry name" value="FAD/NAD(P)-binding domain"/>
    <property type="match status" value="2"/>
</dbReference>
<dbReference type="SUPFAM" id="SSF55424">
    <property type="entry name" value="FAD/NAD-linked reductases, dimerisation (C-terminal) domain"/>
    <property type="match status" value="1"/>
</dbReference>
<keyword evidence="4" id="KW-0274">FAD</keyword>
<organism evidence="7 8">
    <name type="scientific">Geoalkalibacter halelectricus</name>
    <dbReference type="NCBI Taxonomy" id="2847045"/>
    <lineage>
        <taxon>Bacteria</taxon>
        <taxon>Pseudomonadati</taxon>
        <taxon>Thermodesulfobacteriota</taxon>
        <taxon>Desulfuromonadia</taxon>
        <taxon>Desulfuromonadales</taxon>
        <taxon>Geoalkalibacteraceae</taxon>
        <taxon>Geoalkalibacter</taxon>
    </lineage>
</organism>
<name>A0ABY5ZMX2_9BACT</name>
<keyword evidence="3" id="KW-0285">Flavoprotein</keyword>
<dbReference type="GO" id="GO:0004148">
    <property type="term" value="F:dihydrolipoyl dehydrogenase (NADH) activity"/>
    <property type="evidence" value="ECO:0007669"/>
    <property type="project" value="UniProtKB-EC"/>
</dbReference>
<evidence type="ECO:0000259" key="6">
    <source>
        <dbReference type="Pfam" id="PF07992"/>
    </source>
</evidence>
<accession>A0ABY5ZMX2</accession>
<sequence length="471" mass="50381">MTENFEVAIIGAGTAGLAALREVRKQTDNFVLINHGPYGTTCARVGCMPSKALIEAASAFHRRKAFAEFGIRGGEGLAMDIPSALERVRRLRDGFVAGTLKATEDLGARNLAGRARFLEPNLLEVGARRLRAGKIIIATGSRPIIPEDWRSLEDRILTSDTLFEQTDLPDKMAVIGLGVIGVEMAQALARLGIEIHAFDRGSWVGNLSDPDINQTAQDCLETEFKLYCGATAELSAAEDKVRIRAEGVDMVVDKVLAALGRRPNLDGLGLEALGLSLDGKGVPPFDPLTMQVADLPIFIAGDCNQRAPVLHEAADDGHIAGRNAVAESPQCHARRTPMAIVFSDPNIAQVGRRFSDLDQAQTLVGAVSFKRSGRALAAASNRGALRVYADKHSGTLLGAEICAPQGEHMAHLLALAIQQNLCVNDLLRLPFYHPVVEEGLRKALRRLAKQLPAAPASDLAGCDAFGAEALD</sequence>
<dbReference type="InterPro" id="IPR016156">
    <property type="entry name" value="FAD/NAD-linked_Rdtase_dimer_sf"/>
</dbReference>
<evidence type="ECO:0000256" key="4">
    <source>
        <dbReference type="ARBA" id="ARBA00022827"/>
    </source>
</evidence>
<dbReference type="Proteomes" id="UP001060414">
    <property type="component" value="Chromosome"/>
</dbReference>
<dbReference type="InterPro" id="IPR001100">
    <property type="entry name" value="Pyr_nuc-diS_OxRdtase"/>
</dbReference>
<feature type="domain" description="FAD/NAD(P)-binding" evidence="6">
    <location>
        <begin position="6"/>
        <end position="316"/>
    </location>
</feature>
<dbReference type="PRINTS" id="PR00368">
    <property type="entry name" value="FADPNR"/>
</dbReference>
<dbReference type="NCBIfam" id="NF004939">
    <property type="entry name" value="PRK06292.1-1"/>
    <property type="match status" value="1"/>
</dbReference>
<evidence type="ECO:0000256" key="2">
    <source>
        <dbReference type="ARBA" id="ARBA00007532"/>
    </source>
</evidence>
<dbReference type="PRINTS" id="PR00411">
    <property type="entry name" value="PNDRDTASEI"/>
</dbReference>
<dbReference type="Gene3D" id="3.50.50.60">
    <property type="entry name" value="FAD/NAD(P)-binding domain"/>
    <property type="match status" value="2"/>
</dbReference>
<evidence type="ECO:0000256" key="3">
    <source>
        <dbReference type="ARBA" id="ARBA00022630"/>
    </source>
</evidence>
<dbReference type="PANTHER" id="PTHR43014">
    <property type="entry name" value="MERCURIC REDUCTASE"/>
    <property type="match status" value="1"/>
</dbReference>
<keyword evidence="7" id="KW-0560">Oxidoreductase</keyword>
<feature type="domain" description="Pyridine nucleotide-disulphide oxidoreductase dimerisation" evidence="5">
    <location>
        <begin position="339"/>
        <end position="443"/>
    </location>
</feature>
<protein>
    <submittedName>
        <fullName evidence="7">Dihydrolipoyl dehydrogenase</fullName>
        <ecNumber evidence="7">1.8.1.4</ecNumber>
    </submittedName>
</protein>
<gene>
    <name evidence="7" type="ORF">L9S41_03600</name>
</gene>
<comment type="similarity">
    <text evidence="2">Belongs to the class-I pyridine nucleotide-disulfide oxidoreductase family.</text>
</comment>
<dbReference type="PANTHER" id="PTHR43014:SF4">
    <property type="entry name" value="PYRIDINE NUCLEOTIDE-DISULFIDE OXIDOREDUCTASE RCLA-RELATED"/>
    <property type="match status" value="1"/>
</dbReference>
<dbReference type="InterPro" id="IPR023753">
    <property type="entry name" value="FAD/NAD-binding_dom"/>
</dbReference>
<dbReference type="RefSeq" id="WP_260748846.1">
    <property type="nucleotide sequence ID" value="NZ_CP092109.1"/>
</dbReference>
<comment type="cofactor">
    <cofactor evidence="1">
        <name>FAD</name>
        <dbReference type="ChEBI" id="CHEBI:57692"/>
    </cofactor>
</comment>
<dbReference type="PIRSF" id="PIRSF000350">
    <property type="entry name" value="Mercury_reductase_MerA"/>
    <property type="match status" value="1"/>
</dbReference>
<evidence type="ECO:0000256" key="1">
    <source>
        <dbReference type="ARBA" id="ARBA00001974"/>
    </source>
</evidence>
<evidence type="ECO:0000313" key="8">
    <source>
        <dbReference type="Proteomes" id="UP001060414"/>
    </source>
</evidence>
<dbReference type="Gene3D" id="3.30.390.30">
    <property type="match status" value="1"/>
</dbReference>
<dbReference type="EMBL" id="CP092109">
    <property type="protein sequence ID" value="UWZ80490.1"/>
    <property type="molecule type" value="Genomic_DNA"/>
</dbReference>
<dbReference type="InterPro" id="IPR004099">
    <property type="entry name" value="Pyr_nucl-diS_OxRdtase_dimer"/>
</dbReference>
<keyword evidence="8" id="KW-1185">Reference proteome</keyword>
<reference evidence="7" key="1">
    <citation type="journal article" date="2022" name="Environ. Microbiol.">
        <title>Geoalkalibacter halelectricus SAP #1 sp. nov. possessing extracellular electron transfer and mineral#reducing capabilities from a haloalkaline environment.</title>
        <authorList>
            <person name="Yadav S."/>
            <person name="Singh R."/>
            <person name="Sundharam S.S."/>
            <person name="Chaudhary S."/>
            <person name="Krishnamurthi S."/>
            <person name="Patil S.A."/>
        </authorList>
    </citation>
    <scope>NUCLEOTIDE SEQUENCE</scope>
    <source>
        <strain evidence="7">SAP-1</strain>
    </source>
</reference>
<evidence type="ECO:0000313" key="7">
    <source>
        <dbReference type="EMBL" id="UWZ80490.1"/>
    </source>
</evidence>
<proteinExistence type="inferred from homology"/>
<dbReference type="Pfam" id="PF02852">
    <property type="entry name" value="Pyr_redox_dim"/>
    <property type="match status" value="1"/>
</dbReference>
<evidence type="ECO:0000259" key="5">
    <source>
        <dbReference type="Pfam" id="PF02852"/>
    </source>
</evidence>
<dbReference type="Pfam" id="PF07992">
    <property type="entry name" value="Pyr_redox_2"/>
    <property type="match status" value="1"/>
</dbReference>
<dbReference type="EC" id="1.8.1.4" evidence="7"/>